<dbReference type="Proteomes" id="UP000003973">
    <property type="component" value="Unassembled WGS sequence"/>
</dbReference>
<dbReference type="RefSeq" id="WP_005875531.1">
    <property type="nucleotide sequence ID" value="NZ_CABMNL010000001.1"/>
</dbReference>
<gene>
    <name evidence="4" type="ORF">OFAG_00017</name>
</gene>
<keyword evidence="5" id="KW-1185">Reference proteome</keyword>
<comment type="similarity">
    <text evidence="1 2">Belongs to the small heat shock protein (HSP20) family.</text>
</comment>
<dbReference type="SUPFAM" id="SSF49764">
    <property type="entry name" value="HSP20-like chaperones"/>
    <property type="match status" value="1"/>
</dbReference>
<dbReference type="HOGENOM" id="CLU_046737_9_2_4"/>
<comment type="caution">
    <text evidence="4">The sequence shown here is derived from an EMBL/GenBank/DDBJ whole genome shotgun (WGS) entry which is preliminary data.</text>
</comment>
<dbReference type="InterPro" id="IPR002068">
    <property type="entry name" value="A-crystallin/Hsp20_dom"/>
</dbReference>
<dbReference type="PROSITE" id="PS01031">
    <property type="entry name" value="SHSP"/>
    <property type="match status" value="1"/>
</dbReference>
<organism evidence="4 5">
    <name type="scientific">Oxalobacter paraformigenes</name>
    <dbReference type="NCBI Taxonomy" id="556268"/>
    <lineage>
        <taxon>Bacteria</taxon>
        <taxon>Pseudomonadati</taxon>
        <taxon>Pseudomonadota</taxon>
        <taxon>Betaproteobacteria</taxon>
        <taxon>Burkholderiales</taxon>
        <taxon>Oxalobacteraceae</taxon>
        <taxon>Oxalobacter</taxon>
    </lineage>
</organism>
<feature type="domain" description="SHSP" evidence="3">
    <location>
        <begin position="47"/>
        <end position="162"/>
    </location>
</feature>
<name>C3X6V1_9BURK</name>
<accession>C3X6V1</accession>
<proteinExistence type="inferred from homology"/>
<sequence length="162" mass="18381">MLDSLKEAGKSIGRELNRAWESLSDGWRELLSRCSNALVHFERNEYGNKNDAFPHWGLMNAEIEETSSDFVVRMEMPGIGKENFSIRIIGNTLFIRGDKRIVRESEGSTYHLIERAYGSFERSISLPKNVDSEKSQASYVDGVLSIRLPKAVSETVRNIPVE</sequence>
<protein>
    <recommendedName>
        <fullName evidence="3">SHSP domain-containing protein</fullName>
    </recommendedName>
</protein>
<dbReference type="InterPro" id="IPR008978">
    <property type="entry name" value="HSP20-like_chaperone"/>
</dbReference>
<dbReference type="PANTHER" id="PTHR11527">
    <property type="entry name" value="HEAT-SHOCK PROTEIN 20 FAMILY MEMBER"/>
    <property type="match status" value="1"/>
</dbReference>
<dbReference type="eggNOG" id="COG0071">
    <property type="taxonomic scope" value="Bacteria"/>
</dbReference>
<dbReference type="Pfam" id="PF00011">
    <property type="entry name" value="HSP20"/>
    <property type="match status" value="1"/>
</dbReference>
<evidence type="ECO:0000256" key="2">
    <source>
        <dbReference type="RuleBase" id="RU003616"/>
    </source>
</evidence>
<evidence type="ECO:0000256" key="1">
    <source>
        <dbReference type="PROSITE-ProRule" id="PRU00285"/>
    </source>
</evidence>
<dbReference type="EMBL" id="ACDP02000029">
    <property type="protein sequence ID" value="EEO26864.1"/>
    <property type="molecule type" value="Genomic_DNA"/>
</dbReference>
<evidence type="ECO:0000313" key="4">
    <source>
        <dbReference type="EMBL" id="EEO26864.1"/>
    </source>
</evidence>
<dbReference type="InterPro" id="IPR031107">
    <property type="entry name" value="Small_HSP"/>
</dbReference>
<dbReference type="Gene3D" id="2.60.40.790">
    <property type="match status" value="1"/>
</dbReference>
<evidence type="ECO:0000313" key="5">
    <source>
        <dbReference type="Proteomes" id="UP000003973"/>
    </source>
</evidence>
<reference evidence="4" key="1">
    <citation type="submission" date="2011-10" db="EMBL/GenBank/DDBJ databases">
        <title>The Genome Sequence of Oxalobacter formigenes HOxBLS.</title>
        <authorList>
            <consortium name="The Broad Institute Genome Sequencing Platform"/>
            <person name="Earl A."/>
            <person name="Ward D."/>
            <person name="Feldgarden M."/>
            <person name="Gevers D."/>
            <person name="Allison M.J."/>
            <person name="Humphrey S."/>
            <person name="Young S.K."/>
            <person name="Zeng Q."/>
            <person name="Gargeya S."/>
            <person name="Fitzgerald M."/>
            <person name="Haas B."/>
            <person name="Abouelleil A."/>
            <person name="Alvarado L."/>
            <person name="Arachchi H.M."/>
            <person name="Berlin A."/>
            <person name="Brown A."/>
            <person name="Chapman S.B."/>
            <person name="Chen Z."/>
            <person name="Dunbar C."/>
            <person name="Freedman E."/>
            <person name="Gearin G."/>
            <person name="Goldberg J."/>
            <person name="Griggs A."/>
            <person name="Gujja S."/>
            <person name="Heiman D."/>
            <person name="Howarth C."/>
            <person name="Larson L."/>
            <person name="Lui A."/>
            <person name="MacDonald P.J.P."/>
            <person name="Montmayeur A."/>
            <person name="Murphy C."/>
            <person name="Neiman D."/>
            <person name="Pearson M."/>
            <person name="Priest M."/>
            <person name="Roberts A."/>
            <person name="Saif S."/>
            <person name="Shea T."/>
            <person name="Shenoy N."/>
            <person name="Sisk P."/>
            <person name="Stolte C."/>
            <person name="Sykes S."/>
            <person name="Wortman J."/>
            <person name="Nusbaum C."/>
            <person name="Birren B."/>
        </authorList>
    </citation>
    <scope>NUCLEOTIDE SEQUENCE [LARGE SCALE GENOMIC DNA]</scope>
    <source>
        <strain evidence="4">HOxBLS</strain>
    </source>
</reference>
<dbReference type="CDD" id="cd06464">
    <property type="entry name" value="ACD_sHsps-like"/>
    <property type="match status" value="1"/>
</dbReference>
<dbReference type="AlphaFoldDB" id="C3X6V1"/>
<evidence type="ECO:0000259" key="3">
    <source>
        <dbReference type="PROSITE" id="PS01031"/>
    </source>
</evidence>